<evidence type="ECO:0000313" key="3">
    <source>
        <dbReference type="Proteomes" id="UP001601059"/>
    </source>
</evidence>
<feature type="signal peptide" evidence="1">
    <location>
        <begin position="1"/>
        <end position="25"/>
    </location>
</feature>
<dbReference type="Proteomes" id="UP001601059">
    <property type="component" value="Unassembled WGS sequence"/>
</dbReference>
<dbReference type="EMBL" id="JBIACK010000004">
    <property type="protein sequence ID" value="MFE8701014.1"/>
    <property type="molecule type" value="Genomic_DNA"/>
</dbReference>
<sequence length="268" mass="28511">MKNRLTKVVSLFLILMLLIPMSALGAGFGGVTSGSGSGSTPPTSSLGGSTNYTGNQGSFGAIGVINVGNEVNNNGGGAYAIDNNGMFDLYVSNPTLSGPSTPVYVPEVTVEWKYFVHYTGEKVNASQICSIGGASAPWSDPQYQLVTTLSTGPAFGTSHSFGSGGVYFVKAVPISNYGRWNWNGEAKQFWISVTNDTVGKSMKLPVSSCMQNAKPSLSGGGMVQDNFEHKDVKVNKQRGMFTNRQVKYRDFLKNYGKSGNFGTISDEQ</sequence>
<gene>
    <name evidence="2" type="ORF">ACFYKX_10335</name>
</gene>
<comment type="caution">
    <text evidence="2">The sequence shown here is derived from an EMBL/GenBank/DDBJ whole genome shotgun (WGS) entry which is preliminary data.</text>
</comment>
<feature type="chain" id="PRO_5046048254" evidence="1">
    <location>
        <begin position="26"/>
        <end position="268"/>
    </location>
</feature>
<reference evidence="2 3" key="1">
    <citation type="submission" date="2024-08" db="EMBL/GenBank/DDBJ databases">
        <title>Two novel Cytobacillus novel species.</title>
        <authorList>
            <person name="Liu G."/>
        </authorList>
    </citation>
    <scope>NUCLEOTIDE SEQUENCE [LARGE SCALE GENOMIC DNA]</scope>
    <source>
        <strain evidence="2 3">FJAT-54145</strain>
    </source>
</reference>
<dbReference type="RefSeq" id="WP_389360759.1">
    <property type="nucleotide sequence ID" value="NZ_JBIACK010000004.1"/>
</dbReference>
<keyword evidence="1" id="KW-0732">Signal</keyword>
<proteinExistence type="predicted"/>
<protein>
    <submittedName>
        <fullName evidence="2">Uncharacterized protein</fullName>
    </submittedName>
</protein>
<accession>A0ABW6KA25</accession>
<keyword evidence="3" id="KW-1185">Reference proteome</keyword>
<evidence type="ECO:0000256" key="1">
    <source>
        <dbReference type="SAM" id="SignalP"/>
    </source>
</evidence>
<name>A0ABW6KA25_9BACI</name>
<evidence type="ECO:0000313" key="2">
    <source>
        <dbReference type="EMBL" id="MFE8701014.1"/>
    </source>
</evidence>
<organism evidence="2 3">
    <name type="scientific">Cytobacillus spartinae</name>
    <dbReference type="NCBI Taxonomy" id="3299023"/>
    <lineage>
        <taxon>Bacteria</taxon>
        <taxon>Bacillati</taxon>
        <taxon>Bacillota</taxon>
        <taxon>Bacilli</taxon>
        <taxon>Bacillales</taxon>
        <taxon>Bacillaceae</taxon>
        <taxon>Cytobacillus</taxon>
    </lineage>
</organism>